<name>A0A0F8VV36_9ZZZZ</name>
<feature type="non-terminal residue" evidence="1">
    <location>
        <position position="336"/>
    </location>
</feature>
<evidence type="ECO:0000313" key="1">
    <source>
        <dbReference type="EMBL" id="KKK48187.1"/>
    </source>
</evidence>
<gene>
    <name evidence="1" type="ORF">LCGC14_3147660</name>
</gene>
<feature type="non-terminal residue" evidence="1">
    <location>
        <position position="1"/>
    </location>
</feature>
<sequence>VFHLFRWTADERNRNYEYMDGRNIIDYIDDSVKNFITNIDAREGIEDWQARINDPFTRNKIIAILGKVAPLIPVAEFSAVGEEDFRREQMLNDLVDFSNRVDDNEQLMFNALLEAIVKGTVVGYEGYEEKTKPVRDIVKYDSGTKIKTKEGKKKIRKVFGAIIPLEDFYPSSVGIPKIKSMPYCFWRSRMTAEQFKMVFAQYEQAKHVQPFQTFSGDETRPFYTDYISADIREGIVEVIRYYNQDTDEFVVIANGVWLNPVGGGETATVMPIPFNHKSLPFWSAIYEPFGSDFFYGKSLADKLKAVQKVLNVLHNMFLDQTFLSIFPPILVGGTDD</sequence>
<proteinExistence type="predicted"/>
<protein>
    <submittedName>
        <fullName evidence="1">Uncharacterized protein</fullName>
    </submittedName>
</protein>
<reference evidence="1" key="1">
    <citation type="journal article" date="2015" name="Nature">
        <title>Complex archaea that bridge the gap between prokaryotes and eukaryotes.</title>
        <authorList>
            <person name="Spang A."/>
            <person name="Saw J.H."/>
            <person name="Jorgensen S.L."/>
            <person name="Zaremba-Niedzwiedzka K."/>
            <person name="Martijn J."/>
            <person name="Lind A.E."/>
            <person name="van Eijk R."/>
            <person name="Schleper C."/>
            <person name="Guy L."/>
            <person name="Ettema T.J."/>
        </authorList>
    </citation>
    <scope>NUCLEOTIDE SEQUENCE</scope>
</reference>
<dbReference type="AlphaFoldDB" id="A0A0F8VV36"/>
<comment type="caution">
    <text evidence="1">The sequence shown here is derived from an EMBL/GenBank/DDBJ whole genome shotgun (WGS) entry which is preliminary data.</text>
</comment>
<dbReference type="EMBL" id="LAZR01069195">
    <property type="protein sequence ID" value="KKK48187.1"/>
    <property type="molecule type" value="Genomic_DNA"/>
</dbReference>
<accession>A0A0F8VV36</accession>
<organism evidence="1">
    <name type="scientific">marine sediment metagenome</name>
    <dbReference type="NCBI Taxonomy" id="412755"/>
    <lineage>
        <taxon>unclassified sequences</taxon>
        <taxon>metagenomes</taxon>
        <taxon>ecological metagenomes</taxon>
    </lineage>
</organism>